<organism evidence="2 3">
    <name type="scientific">Sphaerobolus stellatus (strain SS14)</name>
    <dbReference type="NCBI Taxonomy" id="990650"/>
    <lineage>
        <taxon>Eukaryota</taxon>
        <taxon>Fungi</taxon>
        <taxon>Dikarya</taxon>
        <taxon>Basidiomycota</taxon>
        <taxon>Agaricomycotina</taxon>
        <taxon>Agaricomycetes</taxon>
        <taxon>Phallomycetidae</taxon>
        <taxon>Geastrales</taxon>
        <taxon>Sphaerobolaceae</taxon>
        <taxon>Sphaerobolus</taxon>
    </lineage>
</organism>
<evidence type="ECO:0000313" key="2">
    <source>
        <dbReference type="EMBL" id="KIJ38856.1"/>
    </source>
</evidence>
<evidence type="ECO:0000256" key="1">
    <source>
        <dbReference type="SAM" id="MobiDB-lite"/>
    </source>
</evidence>
<dbReference type="OrthoDB" id="271725at2759"/>
<evidence type="ECO:0000313" key="3">
    <source>
        <dbReference type="Proteomes" id="UP000054279"/>
    </source>
</evidence>
<dbReference type="Proteomes" id="UP000054279">
    <property type="component" value="Unassembled WGS sequence"/>
</dbReference>
<feature type="region of interest" description="Disordered" evidence="1">
    <location>
        <begin position="110"/>
        <end position="139"/>
    </location>
</feature>
<name>A0A0C9VMG9_SPHS4</name>
<accession>A0A0C9VMG9</accession>
<keyword evidence="3" id="KW-1185">Reference proteome</keyword>
<gene>
    <name evidence="2" type="ORF">M422DRAFT_258505</name>
</gene>
<feature type="region of interest" description="Disordered" evidence="1">
    <location>
        <begin position="71"/>
        <end position="93"/>
    </location>
</feature>
<dbReference type="EMBL" id="KN837157">
    <property type="protein sequence ID" value="KIJ38856.1"/>
    <property type="molecule type" value="Genomic_DNA"/>
</dbReference>
<proteinExistence type="predicted"/>
<protein>
    <submittedName>
        <fullName evidence="2">Uncharacterized protein</fullName>
    </submittedName>
</protein>
<feature type="compositionally biased region" description="Low complexity" evidence="1">
    <location>
        <begin position="117"/>
        <end position="130"/>
    </location>
</feature>
<dbReference type="HOGENOM" id="CLU_1278349_0_0_1"/>
<reference evidence="2 3" key="1">
    <citation type="submission" date="2014-06" db="EMBL/GenBank/DDBJ databases">
        <title>Evolutionary Origins and Diversification of the Mycorrhizal Mutualists.</title>
        <authorList>
            <consortium name="DOE Joint Genome Institute"/>
            <consortium name="Mycorrhizal Genomics Consortium"/>
            <person name="Kohler A."/>
            <person name="Kuo A."/>
            <person name="Nagy L.G."/>
            <person name="Floudas D."/>
            <person name="Copeland A."/>
            <person name="Barry K.W."/>
            <person name="Cichocki N."/>
            <person name="Veneault-Fourrey C."/>
            <person name="LaButti K."/>
            <person name="Lindquist E.A."/>
            <person name="Lipzen A."/>
            <person name="Lundell T."/>
            <person name="Morin E."/>
            <person name="Murat C."/>
            <person name="Riley R."/>
            <person name="Ohm R."/>
            <person name="Sun H."/>
            <person name="Tunlid A."/>
            <person name="Henrissat B."/>
            <person name="Grigoriev I.V."/>
            <person name="Hibbett D.S."/>
            <person name="Martin F."/>
        </authorList>
    </citation>
    <scope>NUCLEOTIDE SEQUENCE [LARGE SCALE GENOMIC DNA]</scope>
    <source>
        <strain evidence="2 3">SS14</strain>
    </source>
</reference>
<sequence>MNIDVPTLRVLVTPHVIRGSRFFTDTRLQPPQLVAYIQVASRLSFVGVPSLPISSVHVLTGSRLSTSSFSLLSLDPPSSPPQSHPKINSSSNSNPKLAAMYQDIYAAPQAPQQQDTNNNNNVGGSRNVHNATGVRRGYPNTNVIANGNGVSGEGYQSQIQSPEGVVVGGVGGLGRMSMGGGYGISVEPLFIIIHNPPEDNVNNSLTNIDSCSVLWS</sequence>
<dbReference type="AlphaFoldDB" id="A0A0C9VMG9"/>